<accession>A0ABQ0EB15</accession>
<reference evidence="2 3" key="1">
    <citation type="journal article" date="2025" name="Int. J. Syst. Evol. Microbiol.">
        <title>Desulfovibrio falkowii sp. nov., Porphyromonas miyakawae sp. nov., Mediterraneibacter flintii sp. nov. and Owariibacterium komagatae gen. nov., sp. nov., isolated from human faeces.</title>
        <authorList>
            <person name="Hamaguchi T."/>
            <person name="Ohara M."/>
            <person name="Hisatomi A."/>
            <person name="Sekiguchi K."/>
            <person name="Takeda J.I."/>
            <person name="Ueyama J."/>
            <person name="Ito M."/>
            <person name="Nishiwaki H."/>
            <person name="Ogi T."/>
            <person name="Hirayama M."/>
            <person name="Ohkuma M."/>
            <person name="Sakamoto M."/>
            <person name="Ohno K."/>
        </authorList>
    </citation>
    <scope>NUCLEOTIDE SEQUENCE [LARGE SCALE GENOMIC DNA]</scope>
    <source>
        <strain evidence="2 3">13CB8C</strain>
    </source>
</reference>
<feature type="signal peptide" evidence="1">
    <location>
        <begin position="1"/>
        <end position="18"/>
    </location>
</feature>
<name>A0ABQ0EB15_9BACT</name>
<dbReference type="SUPFAM" id="SSF52402">
    <property type="entry name" value="Adenine nucleotide alpha hydrolases-like"/>
    <property type="match status" value="1"/>
</dbReference>
<dbReference type="Proteomes" id="UP001628192">
    <property type="component" value="Unassembled WGS sequence"/>
</dbReference>
<protein>
    <recommendedName>
        <fullName evidence="4">Phosphoadenosine phosphosulphate reductase domain-containing protein</fullName>
    </recommendedName>
</protein>
<dbReference type="Gene3D" id="3.40.50.620">
    <property type="entry name" value="HUPs"/>
    <property type="match status" value="1"/>
</dbReference>
<evidence type="ECO:0008006" key="4">
    <source>
        <dbReference type="Google" id="ProtNLM"/>
    </source>
</evidence>
<dbReference type="InterPro" id="IPR014729">
    <property type="entry name" value="Rossmann-like_a/b/a_fold"/>
</dbReference>
<proteinExistence type="predicted"/>
<evidence type="ECO:0000313" key="2">
    <source>
        <dbReference type="EMBL" id="GAB1255004.1"/>
    </source>
</evidence>
<keyword evidence="1" id="KW-0732">Signal</keyword>
<organism evidence="2 3">
    <name type="scientific">Desulfovibrio falkowii</name>
    <dbReference type="NCBI Taxonomy" id="3136602"/>
    <lineage>
        <taxon>Bacteria</taxon>
        <taxon>Pseudomonadati</taxon>
        <taxon>Thermodesulfobacteriota</taxon>
        <taxon>Desulfovibrionia</taxon>
        <taxon>Desulfovibrionales</taxon>
        <taxon>Desulfovibrionaceae</taxon>
        <taxon>Desulfovibrio</taxon>
    </lineage>
</organism>
<evidence type="ECO:0000313" key="3">
    <source>
        <dbReference type="Proteomes" id="UP001628192"/>
    </source>
</evidence>
<keyword evidence="3" id="KW-1185">Reference proteome</keyword>
<feature type="chain" id="PRO_5046887717" description="Phosphoadenosine phosphosulphate reductase domain-containing protein" evidence="1">
    <location>
        <begin position="19"/>
        <end position="319"/>
    </location>
</feature>
<gene>
    <name evidence="2" type="ORF">Defa_24910</name>
</gene>
<dbReference type="EMBL" id="BAAFSG010000001">
    <property type="protein sequence ID" value="GAB1255004.1"/>
    <property type="molecule type" value="Genomic_DNA"/>
</dbReference>
<evidence type="ECO:0000256" key="1">
    <source>
        <dbReference type="SAM" id="SignalP"/>
    </source>
</evidence>
<comment type="caution">
    <text evidence="2">The sequence shown here is derived from an EMBL/GenBank/DDBJ whole genome shotgun (WGS) entry which is preliminary data.</text>
</comment>
<sequence length="319" mass="36073">MKRLVVWFSCGAASAVAAKLCLAQYSGEYEIAIARCVVANEHPDNDRFAADCEQWLGQEILSLKSEKYADCWEVWERRKFLVSPQGAPCTEAMKKSVRRSFECAWWPDLQAYGYTVEERERASRFCAHNPDVELVTPLIDGLLTKSDCLSMIERAGIDLPAMYRLGFNNNNCVGCVKGGKGYWNRIRRVFPDVFERMAQLERSLGATIFRTDDAPLYLDELPADAGRHVEPEIDCSLFCFGAEQQYAACRALTWTTEPPKVEGWYSWRCTKFHEAVCLYIRDGLIVEYPHKKIGSVAEVGGEWSDSPIPIPTPLEPGES</sequence>
<dbReference type="RefSeq" id="WP_407845092.1">
    <property type="nucleotide sequence ID" value="NZ_BAAFSG010000001.1"/>
</dbReference>